<comment type="caution">
    <text evidence="13">Lacks conserved residue(s) required for the propagation of feature annotation.</text>
</comment>
<evidence type="ECO:0000256" key="5">
    <source>
        <dbReference type="ARBA" id="ARBA00022737"/>
    </source>
</evidence>
<dbReference type="GO" id="GO:0005576">
    <property type="term" value="C:extracellular region"/>
    <property type="evidence" value="ECO:0007669"/>
    <property type="project" value="InterPro"/>
</dbReference>
<dbReference type="PROSITE" id="PS50026">
    <property type="entry name" value="EGF_3"/>
    <property type="match status" value="4"/>
</dbReference>
<dbReference type="SUPFAM" id="SSF57625">
    <property type="entry name" value="Invertebrate chitin-binding proteins"/>
    <property type="match status" value="2"/>
</dbReference>
<dbReference type="InterPro" id="IPR002557">
    <property type="entry name" value="Chitin-bd_dom"/>
</dbReference>
<evidence type="ECO:0000256" key="14">
    <source>
        <dbReference type="PROSITE-ProRule" id="PRU00196"/>
    </source>
</evidence>
<dbReference type="InterPro" id="IPR051495">
    <property type="entry name" value="Epithelial_Barrier/Signaling"/>
</dbReference>
<evidence type="ECO:0000256" key="4">
    <source>
        <dbReference type="ARBA" id="ARBA00022729"/>
    </source>
</evidence>
<dbReference type="InterPro" id="IPR000742">
    <property type="entry name" value="EGF"/>
</dbReference>
<dbReference type="InterPro" id="IPR018097">
    <property type="entry name" value="EGF_Ca-bd_CS"/>
</dbReference>
<feature type="domain" description="EGF-like" evidence="16">
    <location>
        <begin position="449"/>
        <end position="485"/>
    </location>
</feature>
<feature type="domain" description="SRCR" evidence="17">
    <location>
        <begin position="271"/>
        <end position="371"/>
    </location>
</feature>
<dbReference type="OrthoDB" id="9972657at2759"/>
<proteinExistence type="predicted"/>
<evidence type="ECO:0000256" key="11">
    <source>
        <dbReference type="ARBA" id="ARBA00064153"/>
    </source>
</evidence>
<dbReference type="InterPro" id="IPR000152">
    <property type="entry name" value="EGF-type_Asp/Asn_hydroxyl_site"/>
</dbReference>
<comment type="catalytic activity">
    <reaction evidence="1">
        <text>Random endo-hydrolysis of N-acetyl-beta-D-glucosaminide (1-&gt;4)-beta-linkages in chitin and chitodextrins.</text>
        <dbReference type="EC" id="3.2.1.14"/>
    </reaction>
</comment>
<name>A0A8J9ZF89_BRALA</name>
<dbReference type="Pfam" id="PF01607">
    <property type="entry name" value="CBM_14"/>
    <property type="match status" value="2"/>
</dbReference>
<keyword evidence="4 15" id="KW-0732">Signal</keyword>
<feature type="disulfide bond" evidence="14">
    <location>
        <begin position="296"/>
        <end position="360"/>
    </location>
</feature>
<feature type="domain" description="NIDO" evidence="19">
    <location>
        <begin position="108"/>
        <end position="263"/>
    </location>
</feature>
<accession>A0A8J9ZF89</accession>
<evidence type="ECO:0000256" key="9">
    <source>
        <dbReference type="ARBA" id="ARBA00023180"/>
    </source>
</evidence>
<dbReference type="CDD" id="cd00054">
    <property type="entry name" value="EGF_CA"/>
    <property type="match status" value="3"/>
</dbReference>
<dbReference type="GO" id="GO:0005509">
    <property type="term" value="F:calcium ion binding"/>
    <property type="evidence" value="ECO:0007669"/>
    <property type="project" value="InterPro"/>
</dbReference>
<dbReference type="InterPro" id="IPR001881">
    <property type="entry name" value="EGF-like_Ca-bd_dom"/>
</dbReference>
<comment type="function">
    <text evidence="10">Binds to extracellular matrix proteins. Binds to pathogen-associated molecular patterns (PAMPs) present on the cell walls of Gram-positive and Gram-negative bacteria and fungi, behaving as a pattern recognition receptor (PRR). Induces bacterial and fungal aggregation and subsequent inhibition of PAMP-induced cytokine release. Does not possess intrinsic bactericidal activity. May play a role in the innate defense and homeostasis of certain epithelial surfaces.</text>
</comment>
<dbReference type="GO" id="GO:0016020">
    <property type="term" value="C:membrane"/>
    <property type="evidence" value="ECO:0007669"/>
    <property type="project" value="InterPro"/>
</dbReference>
<keyword evidence="3 13" id="KW-0245">EGF-like domain</keyword>
<protein>
    <recommendedName>
        <fullName evidence="12">Soluble scavenger receptor cysteine-rich domain-containing protein SSC5D</fullName>
        <ecNumber evidence="2">3.2.1.14</ecNumber>
    </recommendedName>
</protein>
<evidence type="ECO:0000256" key="10">
    <source>
        <dbReference type="ARBA" id="ARBA00058074"/>
    </source>
</evidence>
<feature type="disulfide bond" evidence="13">
    <location>
        <begin position="568"/>
        <end position="577"/>
    </location>
</feature>
<feature type="disulfide bond" evidence="13">
    <location>
        <begin position="475"/>
        <end position="484"/>
    </location>
</feature>
<dbReference type="InterPro" id="IPR001190">
    <property type="entry name" value="SRCR"/>
</dbReference>
<dbReference type="GO" id="GO:0008843">
    <property type="term" value="F:endochitinase activity"/>
    <property type="evidence" value="ECO:0007669"/>
    <property type="project" value="UniProtKB-EC"/>
</dbReference>
<dbReference type="Gene3D" id="3.10.250.10">
    <property type="entry name" value="SRCR-like domain"/>
    <property type="match status" value="1"/>
</dbReference>
<dbReference type="SMART" id="SM00539">
    <property type="entry name" value="NIDO"/>
    <property type="match status" value="1"/>
</dbReference>
<dbReference type="PROSITE" id="PS01187">
    <property type="entry name" value="EGF_CA"/>
    <property type="match status" value="1"/>
</dbReference>
<dbReference type="FunFam" id="2.10.25.10:FF:000122">
    <property type="entry name" value="Protein crumbs homolog 2"/>
    <property type="match status" value="1"/>
</dbReference>
<dbReference type="SMART" id="SM00202">
    <property type="entry name" value="SR"/>
    <property type="match status" value="1"/>
</dbReference>
<feature type="disulfide bond" evidence="13">
    <location>
        <begin position="437"/>
        <end position="446"/>
    </location>
</feature>
<dbReference type="PROSITE" id="PS50940">
    <property type="entry name" value="CHIT_BIND_II"/>
    <property type="match status" value="2"/>
</dbReference>
<feature type="domain" description="Chitin-binding type-2" evidence="18">
    <location>
        <begin position="588"/>
        <end position="646"/>
    </location>
</feature>
<dbReference type="Pfam" id="PF00008">
    <property type="entry name" value="EGF"/>
    <property type="match status" value="3"/>
</dbReference>
<keyword evidence="9" id="KW-0325">Glycoprotein</keyword>
<feature type="disulfide bond" evidence="13">
    <location>
        <begin position="550"/>
        <end position="560"/>
    </location>
</feature>
<dbReference type="PROSITE" id="PS50287">
    <property type="entry name" value="SRCR_2"/>
    <property type="match status" value="1"/>
</dbReference>
<keyword evidence="8" id="KW-0675">Receptor</keyword>
<feature type="domain" description="Chitin-binding type-2" evidence="18">
    <location>
        <begin position="486"/>
        <end position="546"/>
    </location>
</feature>
<keyword evidence="7 14" id="KW-1015">Disulfide bond</keyword>
<feature type="domain" description="EGF-like" evidence="16">
    <location>
        <begin position="372"/>
        <end position="408"/>
    </location>
</feature>
<dbReference type="FunFam" id="3.10.250.10:FF:000007">
    <property type="entry name" value="Soluble scavenger receptor cysteine-rich domain-containing protein SSC5D"/>
    <property type="match status" value="1"/>
</dbReference>
<dbReference type="PROSITE" id="PS51220">
    <property type="entry name" value="NIDO"/>
    <property type="match status" value="1"/>
</dbReference>
<evidence type="ECO:0000256" key="3">
    <source>
        <dbReference type="ARBA" id="ARBA00022536"/>
    </source>
</evidence>
<dbReference type="PANTHER" id="PTHR13802">
    <property type="entry name" value="MUCIN 4-RELATED"/>
    <property type="match status" value="1"/>
</dbReference>
<dbReference type="PROSITE" id="PS01186">
    <property type="entry name" value="EGF_2"/>
    <property type="match status" value="4"/>
</dbReference>
<evidence type="ECO:0000259" key="17">
    <source>
        <dbReference type="PROSITE" id="PS50287"/>
    </source>
</evidence>
<dbReference type="FunFam" id="2.10.25.10:FF:000100">
    <property type="entry name" value="neurogenic locus notch homolog protein 3"/>
    <property type="match status" value="1"/>
</dbReference>
<evidence type="ECO:0000256" key="12">
    <source>
        <dbReference type="ARBA" id="ARBA00069168"/>
    </source>
</evidence>
<feature type="signal peptide" evidence="15">
    <location>
        <begin position="1"/>
        <end position="24"/>
    </location>
</feature>
<dbReference type="PANTHER" id="PTHR13802:SF59">
    <property type="entry name" value="SUSHI DOMAIN-CONTAINING PROTEIN 2"/>
    <property type="match status" value="1"/>
</dbReference>
<keyword evidence="6" id="KW-0146">Chitin degradation</keyword>
<dbReference type="Pfam" id="PF06119">
    <property type="entry name" value="NIDO"/>
    <property type="match status" value="1"/>
</dbReference>
<evidence type="ECO:0000256" key="6">
    <source>
        <dbReference type="ARBA" id="ARBA00023024"/>
    </source>
</evidence>
<dbReference type="Pfam" id="PF00530">
    <property type="entry name" value="SRCR"/>
    <property type="match status" value="1"/>
</dbReference>
<dbReference type="PROSITE" id="PS00010">
    <property type="entry name" value="ASX_HYDROXYL"/>
    <property type="match status" value="2"/>
</dbReference>
<dbReference type="Gene3D" id="2.10.25.10">
    <property type="entry name" value="Laminin"/>
    <property type="match status" value="4"/>
</dbReference>
<evidence type="ECO:0000313" key="20">
    <source>
        <dbReference type="EMBL" id="CAH1253501.1"/>
    </source>
</evidence>
<dbReference type="InterPro" id="IPR003886">
    <property type="entry name" value="NIDO_dom"/>
</dbReference>
<dbReference type="PRINTS" id="PR00258">
    <property type="entry name" value="SPERACTRCPTR"/>
</dbReference>
<evidence type="ECO:0000256" key="7">
    <source>
        <dbReference type="ARBA" id="ARBA00023157"/>
    </source>
</evidence>
<evidence type="ECO:0000259" key="19">
    <source>
        <dbReference type="PROSITE" id="PS51220"/>
    </source>
</evidence>
<dbReference type="SUPFAM" id="SSF56487">
    <property type="entry name" value="SRCR-like"/>
    <property type="match status" value="1"/>
</dbReference>
<keyword evidence="6" id="KW-0624">Polysaccharide degradation</keyword>
<organism evidence="20 21">
    <name type="scientific">Branchiostoma lanceolatum</name>
    <name type="common">Common lancelet</name>
    <name type="synonym">Amphioxus lanceolatum</name>
    <dbReference type="NCBI Taxonomy" id="7740"/>
    <lineage>
        <taxon>Eukaryota</taxon>
        <taxon>Metazoa</taxon>
        <taxon>Chordata</taxon>
        <taxon>Cephalochordata</taxon>
        <taxon>Leptocardii</taxon>
        <taxon>Amphioxiformes</taxon>
        <taxon>Branchiostomatidae</taxon>
        <taxon>Branchiostoma</taxon>
    </lineage>
</organism>
<feature type="domain" description="EGF-like" evidence="16">
    <location>
        <begin position="411"/>
        <end position="447"/>
    </location>
</feature>
<dbReference type="Proteomes" id="UP000838412">
    <property type="component" value="Chromosome 2"/>
</dbReference>
<evidence type="ECO:0000256" key="2">
    <source>
        <dbReference type="ARBA" id="ARBA00012729"/>
    </source>
</evidence>
<gene>
    <name evidence="20" type="primary">SNED1</name>
    <name evidence="20" type="ORF">BLAG_LOCUS13245</name>
</gene>
<evidence type="ECO:0000259" key="18">
    <source>
        <dbReference type="PROSITE" id="PS50940"/>
    </source>
</evidence>
<dbReference type="SUPFAM" id="SSF57196">
    <property type="entry name" value="EGF/Laminin"/>
    <property type="match status" value="3"/>
</dbReference>
<dbReference type="GO" id="GO:0007160">
    <property type="term" value="P:cell-matrix adhesion"/>
    <property type="evidence" value="ECO:0007669"/>
    <property type="project" value="InterPro"/>
</dbReference>
<dbReference type="PROSITE" id="PS00022">
    <property type="entry name" value="EGF_1"/>
    <property type="match status" value="4"/>
</dbReference>
<dbReference type="Gene3D" id="2.170.140.10">
    <property type="entry name" value="Chitin binding domain"/>
    <property type="match status" value="2"/>
</dbReference>
<keyword evidence="5" id="KW-0677">Repeat</keyword>
<dbReference type="FunFam" id="2.10.25.10:FF:000321">
    <property type="entry name" value="Protein delta homolog 1"/>
    <property type="match status" value="1"/>
</dbReference>
<keyword evidence="21" id="KW-1185">Reference proteome</keyword>
<evidence type="ECO:0000256" key="15">
    <source>
        <dbReference type="SAM" id="SignalP"/>
    </source>
</evidence>
<keyword evidence="6" id="KW-0119">Carbohydrate metabolism</keyword>
<reference evidence="20" key="1">
    <citation type="submission" date="2022-01" db="EMBL/GenBank/DDBJ databases">
        <authorList>
            <person name="Braso-Vives M."/>
        </authorList>
    </citation>
    <scope>NUCLEOTIDE SEQUENCE</scope>
</reference>
<feature type="disulfide bond" evidence="13">
    <location>
        <begin position="398"/>
        <end position="407"/>
    </location>
</feature>
<feature type="disulfide bond" evidence="14">
    <location>
        <begin position="309"/>
        <end position="370"/>
    </location>
</feature>
<dbReference type="GO" id="GO:0006032">
    <property type="term" value="P:chitin catabolic process"/>
    <property type="evidence" value="ECO:0007669"/>
    <property type="project" value="UniProtKB-KW"/>
</dbReference>
<dbReference type="SMART" id="SM00494">
    <property type="entry name" value="ChtBD2"/>
    <property type="match status" value="2"/>
</dbReference>
<dbReference type="GO" id="GO:0008061">
    <property type="term" value="F:chitin binding"/>
    <property type="evidence" value="ECO:0007669"/>
    <property type="project" value="InterPro"/>
</dbReference>
<dbReference type="EMBL" id="OV696687">
    <property type="protein sequence ID" value="CAH1253501.1"/>
    <property type="molecule type" value="Genomic_DNA"/>
</dbReference>
<sequence>MEKSCSLALLAVLLLGSAAGNGYGKLLRAGHTSSFYPFGPSAGDTANPKIDDGGSSELSISFSAGFRYFGSVYRNFWVNNNGLVSFRGQVSQFTPSPFPIQSFPTVAVFWGDVDTREAGEVYWRQTTSDQTLITRVSRDILANYPDIPSFRATWVLVTTYYDVTYYGGSPSTNRQSFQAVLATDGTFSFAIFNYGDILWTTGTASEGDRETGLGGIPAQAGFNAGDGTNYYTVPGSRSAEIVDIETRTNVGQPGTFMFRIDPFTIIPLGTVRLVGGNSEFEGRVEINRGGVWGTICDGNWGIQEAQVVCREIGHGGAVAAYGSAHYGQGSGTIWLNNVNCARNEDSISTCPLLSDVTNTCTHASNAGVQCRDLDDCRPNPCQNGGTCLDQVDDFVCLCRHPYEGKSCDVNTADPCQSGPCENGGVCSSSGGRFTCSCQPGWEGTTCQINIDECASTPCKNGGTCTDGINLYTCTCPTGWKGTECQNFTCEGRAFSKYQNPDDCKTYYECLDGFPDYVLQLCAPQYTVFSEATMKCEWPKDVEGCDITYVCSTPCENGGSCSGPDECTCSEGFGGPACHHDLSAPFSSTLTCDGSTFNPFRPTWDCTNTYHMCEPGRDTPFIFSCPADLVFNNDNMVCDWRDNVPGC</sequence>
<evidence type="ECO:0000256" key="8">
    <source>
        <dbReference type="ARBA" id="ARBA00023170"/>
    </source>
</evidence>
<dbReference type="InterPro" id="IPR036772">
    <property type="entry name" value="SRCR-like_dom_sf"/>
</dbReference>
<dbReference type="PRINTS" id="PR00010">
    <property type="entry name" value="EGFBLOOD"/>
</dbReference>
<feature type="chain" id="PRO_5035458903" description="Soluble scavenger receptor cysteine-rich domain-containing protein SSC5D" evidence="15">
    <location>
        <begin position="25"/>
        <end position="646"/>
    </location>
</feature>
<feature type="domain" description="EGF-like" evidence="16">
    <location>
        <begin position="546"/>
        <end position="578"/>
    </location>
</feature>
<dbReference type="SMART" id="SM00181">
    <property type="entry name" value="EGF"/>
    <property type="match status" value="4"/>
</dbReference>
<dbReference type="InterPro" id="IPR036508">
    <property type="entry name" value="Chitin-bd_dom_sf"/>
</dbReference>
<evidence type="ECO:0000256" key="1">
    <source>
        <dbReference type="ARBA" id="ARBA00000822"/>
    </source>
</evidence>
<feature type="disulfide bond" evidence="14">
    <location>
        <begin position="340"/>
        <end position="350"/>
    </location>
</feature>
<evidence type="ECO:0000259" key="16">
    <source>
        <dbReference type="PROSITE" id="PS50026"/>
    </source>
</evidence>
<comment type="subunit">
    <text evidence="11">Interacts with LGALS1 and laminin.</text>
</comment>
<evidence type="ECO:0000313" key="21">
    <source>
        <dbReference type="Proteomes" id="UP000838412"/>
    </source>
</evidence>
<dbReference type="SMART" id="SM00179">
    <property type="entry name" value="EGF_CA"/>
    <property type="match status" value="3"/>
</dbReference>
<evidence type="ECO:0000256" key="13">
    <source>
        <dbReference type="PROSITE-ProRule" id="PRU00076"/>
    </source>
</evidence>
<dbReference type="AlphaFoldDB" id="A0A8J9ZF89"/>
<dbReference type="EC" id="3.2.1.14" evidence="2"/>
<dbReference type="PROSITE" id="PS00420">
    <property type="entry name" value="SRCR_1"/>
    <property type="match status" value="1"/>
</dbReference>